<evidence type="ECO:0000313" key="1">
    <source>
        <dbReference type="EMBL" id="MFC5886806.1"/>
    </source>
</evidence>
<proteinExistence type="predicted"/>
<sequence length="99" mass="10429">MLLRLITAVVLIAPAPLVDQPMRVAIHVDTTGTMTIARVLPEPACVTASDALTIALLDQGFESYGVTARTPAAAATIVRHLYDTDQAPDPDTYPPAADC</sequence>
<dbReference type="EMBL" id="JBHSOD010000020">
    <property type="protein sequence ID" value="MFC5886806.1"/>
    <property type="molecule type" value="Genomic_DNA"/>
</dbReference>
<comment type="caution">
    <text evidence="1">The sequence shown here is derived from an EMBL/GenBank/DDBJ whole genome shotgun (WGS) entry which is preliminary data.</text>
</comment>
<reference evidence="2" key="1">
    <citation type="journal article" date="2019" name="Int. J. Syst. Evol. Microbiol.">
        <title>The Global Catalogue of Microorganisms (GCM) 10K type strain sequencing project: providing services to taxonomists for standard genome sequencing and annotation.</title>
        <authorList>
            <consortium name="The Broad Institute Genomics Platform"/>
            <consortium name="The Broad Institute Genome Sequencing Center for Infectious Disease"/>
            <person name="Wu L."/>
            <person name="Ma J."/>
        </authorList>
    </citation>
    <scope>NUCLEOTIDE SEQUENCE [LARGE SCALE GENOMIC DNA]</scope>
    <source>
        <strain evidence="2">CGMCC 4.1469</strain>
    </source>
</reference>
<protein>
    <submittedName>
        <fullName evidence="1">Uncharacterized protein</fullName>
    </submittedName>
</protein>
<dbReference type="Proteomes" id="UP001596067">
    <property type="component" value="Unassembled WGS sequence"/>
</dbReference>
<name>A0ABW1F0G7_9ACTN</name>
<accession>A0ABW1F0G7</accession>
<gene>
    <name evidence="1" type="ORF">ACFP0N_17710</name>
</gene>
<dbReference type="RefSeq" id="WP_345330742.1">
    <property type="nucleotide sequence ID" value="NZ_BAAAVH010000123.1"/>
</dbReference>
<evidence type="ECO:0000313" key="2">
    <source>
        <dbReference type="Proteomes" id="UP001596067"/>
    </source>
</evidence>
<keyword evidence="2" id="KW-1185">Reference proteome</keyword>
<organism evidence="1 2">
    <name type="scientific">Kitasatospora aburaviensis</name>
    <dbReference type="NCBI Taxonomy" id="67265"/>
    <lineage>
        <taxon>Bacteria</taxon>
        <taxon>Bacillati</taxon>
        <taxon>Actinomycetota</taxon>
        <taxon>Actinomycetes</taxon>
        <taxon>Kitasatosporales</taxon>
        <taxon>Streptomycetaceae</taxon>
        <taxon>Kitasatospora</taxon>
    </lineage>
</organism>